<dbReference type="EMBL" id="JAZAVJ010000090">
    <property type="protein sequence ID" value="KAK7415048.1"/>
    <property type="molecule type" value="Genomic_DNA"/>
</dbReference>
<gene>
    <name evidence="1" type="ORF">QQX98_006186</name>
</gene>
<dbReference type="Proteomes" id="UP001498476">
    <property type="component" value="Unassembled WGS sequence"/>
</dbReference>
<organism evidence="1 2">
    <name type="scientific">Neonectria punicea</name>
    <dbReference type="NCBI Taxonomy" id="979145"/>
    <lineage>
        <taxon>Eukaryota</taxon>
        <taxon>Fungi</taxon>
        <taxon>Dikarya</taxon>
        <taxon>Ascomycota</taxon>
        <taxon>Pezizomycotina</taxon>
        <taxon>Sordariomycetes</taxon>
        <taxon>Hypocreomycetidae</taxon>
        <taxon>Hypocreales</taxon>
        <taxon>Nectriaceae</taxon>
        <taxon>Neonectria</taxon>
    </lineage>
</organism>
<proteinExistence type="predicted"/>
<accession>A0ABR1H1U5</accession>
<sequence length="135" mass="14545">MVGNTLDYGTADRTADMNAAKAAGIDAFALNIAYSEEANALVNLAFSIATSVGFKLFFSFDYAGNGFWPNDNVISLINAWKGYDAYYKRGSQPLASTFEGSGAADQWATIKSATGCFFVPDYSSLMRVLLIFSVL</sequence>
<comment type="caution">
    <text evidence="1">The sequence shown here is derived from an EMBL/GenBank/DDBJ whole genome shotgun (WGS) entry which is preliminary data.</text>
</comment>
<name>A0ABR1H1U5_9HYPO</name>
<dbReference type="Gene3D" id="3.20.20.80">
    <property type="entry name" value="Glycosidases"/>
    <property type="match status" value="1"/>
</dbReference>
<reference evidence="1 2" key="1">
    <citation type="journal article" date="2025" name="Microbiol. Resour. Announc.">
        <title>Draft genome sequences for Neonectria magnoliae and Neonectria punicea, canker pathogens of Liriodendron tulipifera and Acer saccharum in West Virginia.</title>
        <authorList>
            <person name="Petronek H.M."/>
            <person name="Kasson M.T."/>
            <person name="Metheny A.M."/>
            <person name="Stauder C.M."/>
            <person name="Lovett B."/>
            <person name="Lynch S.C."/>
            <person name="Garnas J.R."/>
            <person name="Kasson L.R."/>
            <person name="Stajich J.E."/>
        </authorList>
    </citation>
    <scope>NUCLEOTIDE SEQUENCE [LARGE SCALE GENOMIC DNA]</scope>
    <source>
        <strain evidence="1 2">NRRL 64653</strain>
    </source>
</reference>
<evidence type="ECO:0000313" key="1">
    <source>
        <dbReference type="EMBL" id="KAK7415048.1"/>
    </source>
</evidence>
<evidence type="ECO:0000313" key="2">
    <source>
        <dbReference type="Proteomes" id="UP001498476"/>
    </source>
</evidence>
<keyword evidence="2" id="KW-1185">Reference proteome</keyword>
<dbReference type="InterPro" id="IPR005197">
    <property type="entry name" value="Glyco_hydro_71"/>
</dbReference>
<dbReference type="Pfam" id="PF03659">
    <property type="entry name" value="Glyco_hydro_71"/>
    <property type="match status" value="1"/>
</dbReference>
<evidence type="ECO:0008006" key="3">
    <source>
        <dbReference type="Google" id="ProtNLM"/>
    </source>
</evidence>
<protein>
    <recommendedName>
        <fullName evidence="3">1,3-beta-glucanosyltransferase</fullName>
    </recommendedName>
</protein>